<dbReference type="InterPro" id="IPR043128">
    <property type="entry name" value="Rev_trsase/Diguanyl_cyclase"/>
</dbReference>
<dbReference type="PANTHER" id="PTHR45913:SF19">
    <property type="entry name" value="LOW QUALITY PROTEIN: ZINC FINGER BED DOMAIN-CONTAINING PROTEIN 5-LIKE"/>
    <property type="match status" value="1"/>
</dbReference>
<organism evidence="1 2">
    <name type="scientific">Polyodon spathula</name>
    <name type="common">North American paddlefish</name>
    <name type="synonym">Squalus spathula</name>
    <dbReference type="NCBI Taxonomy" id="7913"/>
    <lineage>
        <taxon>Eukaryota</taxon>
        <taxon>Metazoa</taxon>
        <taxon>Chordata</taxon>
        <taxon>Craniata</taxon>
        <taxon>Vertebrata</taxon>
        <taxon>Euteleostomi</taxon>
        <taxon>Actinopterygii</taxon>
        <taxon>Chondrostei</taxon>
        <taxon>Acipenseriformes</taxon>
        <taxon>Polyodontidae</taxon>
        <taxon>Polyodon</taxon>
    </lineage>
</organism>
<dbReference type="Proteomes" id="UP001166093">
    <property type="component" value="Unassembled WGS sequence"/>
</dbReference>
<dbReference type="Gene3D" id="3.30.70.270">
    <property type="match status" value="1"/>
</dbReference>
<feature type="non-terminal residue" evidence="1">
    <location>
        <position position="1"/>
    </location>
</feature>
<reference evidence="1" key="1">
    <citation type="journal article" date="2021" name="Cell">
        <title>Tracing the genetic footprints of vertebrate landing in non-teleost ray-finned fishes.</title>
        <authorList>
            <person name="Bi X."/>
            <person name="Wang K."/>
            <person name="Yang L."/>
            <person name="Pan H."/>
            <person name="Jiang H."/>
            <person name="Wei Q."/>
            <person name="Fang M."/>
            <person name="Yu H."/>
            <person name="Zhu C."/>
            <person name="Cai Y."/>
            <person name="He Y."/>
            <person name="Gan X."/>
            <person name="Zeng H."/>
            <person name="Yu D."/>
            <person name="Zhu Y."/>
            <person name="Jiang H."/>
            <person name="Qiu Q."/>
            <person name="Yang H."/>
            <person name="Zhang Y.E."/>
            <person name="Wang W."/>
            <person name="Zhu M."/>
            <person name="He S."/>
            <person name="Zhang G."/>
        </authorList>
    </citation>
    <scope>NUCLEOTIDE SEQUENCE</scope>
    <source>
        <strain evidence="1">Pddl_001</strain>
    </source>
</reference>
<dbReference type="SUPFAM" id="SSF56672">
    <property type="entry name" value="DNA/RNA polymerases"/>
    <property type="match status" value="1"/>
</dbReference>
<sequence>MGIYSSTWRKHLARVIAVLQSLRVAQLTANLGKCTFAKTETQYLGFLMGNGRVKPKNPLSFWRIKCSVNYSCRTKYNTKYRFHDIYMILLTPSNSLNKLLCLGMNWDQWVGICSDRAQAMMGKHSGLVTRVQQVASRAKWTHCIKNREALAAKKMPQTLTSVIQHSMQVINFLKAWPLNARLFSVLCQEMGSDHHQLLFHTEERWSSRGRALRLFELCEEAKIFLIDAMSDLVNHLLDCSWLAMLAYLVDIFDHLNSLNASIQDKDSNILLLTDKVAAFPHSETWWSPAGTAMAKSFASVTFLGEIEN</sequence>
<comment type="caution">
    <text evidence="1">The sequence shown here is derived from an EMBL/GenBank/DDBJ whole genome shotgun (WGS) entry which is preliminary data.</text>
</comment>
<keyword evidence="2" id="KW-1185">Reference proteome</keyword>
<gene>
    <name evidence="1" type="primary">Zmym6_1</name>
    <name evidence="1" type="ORF">GTO93_0019242</name>
</gene>
<dbReference type="PANTHER" id="PTHR45913">
    <property type="entry name" value="EPM2A-INTERACTING PROTEIN 1"/>
    <property type="match status" value="1"/>
</dbReference>
<feature type="non-terminal residue" evidence="1">
    <location>
        <position position="308"/>
    </location>
</feature>
<evidence type="ECO:0000313" key="1">
    <source>
        <dbReference type="EMBL" id="MBN3288421.1"/>
    </source>
</evidence>
<name>A0ABS2YNT7_POLSP</name>
<protein>
    <submittedName>
        <fullName evidence="1">ZMYM6 protein</fullName>
    </submittedName>
</protein>
<proteinExistence type="predicted"/>
<evidence type="ECO:0000313" key="2">
    <source>
        <dbReference type="Proteomes" id="UP001166093"/>
    </source>
</evidence>
<accession>A0ABS2YNT7</accession>
<dbReference type="InterPro" id="IPR043502">
    <property type="entry name" value="DNA/RNA_pol_sf"/>
</dbReference>
<dbReference type="EMBL" id="JAAWVQ010175445">
    <property type="protein sequence ID" value="MBN3288421.1"/>
    <property type="molecule type" value="Genomic_DNA"/>
</dbReference>